<evidence type="ECO:0000256" key="1">
    <source>
        <dbReference type="SAM" id="Phobius"/>
    </source>
</evidence>
<name>A0A386K7H3_9CAUD</name>
<keyword evidence="1" id="KW-1133">Transmembrane helix</keyword>
<evidence type="ECO:0000313" key="3">
    <source>
        <dbReference type="Proteomes" id="UP000281415"/>
    </source>
</evidence>
<dbReference type="EMBL" id="MH752385">
    <property type="protein sequence ID" value="AYD80917.1"/>
    <property type="molecule type" value="Genomic_DNA"/>
</dbReference>
<evidence type="ECO:0000313" key="2">
    <source>
        <dbReference type="EMBL" id="AYD80917.1"/>
    </source>
</evidence>
<keyword evidence="1" id="KW-0812">Transmembrane</keyword>
<organism evidence="2 3">
    <name type="scientific">Bacillus phage Ray17</name>
    <dbReference type="NCBI Taxonomy" id="2315627"/>
    <lineage>
        <taxon>Viruses</taxon>
        <taxon>Duplodnaviria</taxon>
        <taxon>Heunggongvirae</taxon>
        <taxon>Uroviricota</taxon>
        <taxon>Caudoviricetes</taxon>
        <taxon>Trautnerviridae</taxon>
        <taxon>Polsinellivirinae</taxon>
        <taxon>Splendidredvirus</taxon>
        <taxon>Splendidredvirus ray17</taxon>
    </lineage>
</organism>
<reference evidence="3" key="1">
    <citation type="submission" date="2018-08" db="EMBL/GenBank/DDBJ databases">
        <authorList>
            <person name="Showalter R."/>
            <person name="Adat I."/>
            <person name="Raab R."/>
            <person name="Temple L."/>
        </authorList>
    </citation>
    <scope>NUCLEOTIDE SEQUENCE [LARGE SCALE GENOMIC DNA]</scope>
</reference>
<keyword evidence="3" id="KW-1185">Reference proteome</keyword>
<protein>
    <submittedName>
        <fullName evidence="2">Uncharacterized protein</fullName>
    </submittedName>
</protein>
<dbReference type="Proteomes" id="UP000281415">
    <property type="component" value="Segment"/>
</dbReference>
<gene>
    <name evidence="2" type="ORF">Ray17_16</name>
</gene>
<sequence length="47" mass="5400">MWYIYNVNNRRGVKMFELTNFLIVASVVTVAFIAVSIADLFRGESDE</sequence>
<keyword evidence="1" id="KW-0472">Membrane</keyword>
<feature type="transmembrane region" description="Helical" evidence="1">
    <location>
        <begin position="21"/>
        <end position="41"/>
    </location>
</feature>
<proteinExistence type="predicted"/>
<accession>A0A386K7H3</accession>